<dbReference type="InterPro" id="IPR036397">
    <property type="entry name" value="RNaseH_sf"/>
</dbReference>
<feature type="domain" description="Integrase catalytic" evidence="3">
    <location>
        <begin position="458"/>
        <end position="626"/>
    </location>
</feature>
<evidence type="ECO:0000259" key="3">
    <source>
        <dbReference type="PROSITE" id="PS50994"/>
    </source>
</evidence>
<reference evidence="4 5" key="1">
    <citation type="submission" date="2024-02" db="EMBL/GenBank/DDBJ databases">
        <title>High-quality chromosome-scale genome assembly of Pensacola bahiagrass (Paspalum notatum Flugge var. saurae).</title>
        <authorList>
            <person name="Vega J.M."/>
            <person name="Podio M."/>
            <person name="Orjuela J."/>
            <person name="Siena L.A."/>
            <person name="Pessino S.C."/>
            <person name="Combes M.C."/>
            <person name="Mariac C."/>
            <person name="Albertini E."/>
            <person name="Pupilli F."/>
            <person name="Ortiz J.P.A."/>
            <person name="Leblanc O."/>
        </authorList>
    </citation>
    <scope>NUCLEOTIDE SEQUENCE [LARGE SCALE GENOMIC DNA]</scope>
    <source>
        <strain evidence="4">R1</strain>
        <tissue evidence="4">Leaf</tissue>
    </source>
</reference>
<evidence type="ECO:0000256" key="2">
    <source>
        <dbReference type="SAM" id="MobiDB-lite"/>
    </source>
</evidence>
<keyword evidence="1" id="KW-0378">Hydrolase</keyword>
<dbReference type="Pfam" id="PF00665">
    <property type="entry name" value="rve"/>
    <property type="match status" value="1"/>
</dbReference>
<dbReference type="PANTHER" id="PTHR11439">
    <property type="entry name" value="GAG-POL-RELATED RETROTRANSPOSON"/>
    <property type="match status" value="1"/>
</dbReference>
<dbReference type="InterPro" id="IPR012337">
    <property type="entry name" value="RNaseH-like_sf"/>
</dbReference>
<evidence type="ECO:0000313" key="5">
    <source>
        <dbReference type="Proteomes" id="UP001341281"/>
    </source>
</evidence>
<dbReference type="InterPro" id="IPR001584">
    <property type="entry name" value="Integrase_cat-core"/>
</dbReference>
<dbReference type="Pfam" id="PF22936">
    <property type="entry name" value="Pol_BBD"/>
    <property type="match status" value="1"/>
</dbReference>
<dbReference type="Gene3D" id="3.30.420.10">
    <property type="entry name" value="Ribonuclease H-like superfamily/Ribonuclease H"/>
    <property type="match status" value="1"/>
</dbReference>
<dbReference type="InterPro" id="IPR057670">
    <property type="entry name" value="SH3_retrovirus"/>
</dbReference>
<feature type="compositionally biased region" description="Low complexity" evidence="2">
    <location>
        <begin position="28"/>
        <end position="42"/>
    </location>
</feature>
<dbReference type="Pfam" id="PF25597">
    <property type="entry name" value="SH3_retrovirus"/>
    <property type="match status" value="1"/>
</dbReference>
<dbReference type="GO" id="GO:0004190">
    <property type="term" value="F:aspartic-type endopeptidase activity"/>
    <property type="evidence" value="ECO:0007669"/>
    <property type="project" value="UniProtKB-KW"/>
</dbReference>
<name>A0AAQ3WJQ1_PASNO</name>
<gene>
    <name evidence="4" type="ORF">U9M48_013701</name>
</gene>
<feature type="region of interest" description="Disordered" evidence="2">
    <location>
        <begin position="754"/>
        <end position="776"/>
    </location>
</feature>
<feature type="region of interest" description="Disordered" evidence="2">
    <location>
        <begin position="88"/>
        <end position="130"/>
    </location>
</feature>
<sequence>MGSSSKSSSRPFGCSTSSFDPASPAGSLQPCVQQQEQRQQQPLPLPASRPHSAPFLFPWLGQQDQLHLSRPVSSIRLAIECPSMAQASCRTTPKLPPPLSTPPTSGAAPPAVGDSTSSSTFSSGAATPAVGTSAATVGGAAPMVVPLHVQAAMARVRERAVATAFKREYAMYAVLARRVAEASLPSMLSRPVLATPMVPGVLDPTPSPSMALFAEEFPRPPFPPPSTTTPPQQQPAAMLAYAAPPLSQPPAWALPVQHRPSLPPVSTDWIADSGASYHTMPNTSILSSIRLPHPSCPSSIMVGNGSCLPVTSMGNAGTHGLFRLPNVLVAPHMVHNRLSIRQFTTDNSCSVAFDPSGLTVKDLASQRPLLRCDNTGPLYTLRLPSSAAPSSTYSSPSSAVFATTTSSTTWHRRLGHPGRDALAQLSRGAAITSPQTTDEHLYHACQLGRHVRLPFPTSSSHPSHIFDLIHCDLWTSPVPSISGYKYYLVVLDDFSHYSWTLPLRSKYEAFSTISHFFAWMSTQFGLTIKAVQCDNRREFDNNASRSFFLSRGVQLRMSCPYTSAQNGKAERMIRTTNDVMRTLLFQASLPSRFWAESLHTATYLLNRLPSTASPAPTPHHALFGTPPRYDHLRVFGCSCYPNTSATAPHKLAPRSTRCVFLGYSPDHKGYRCFDLTSRRVLISRHVMFDESDFPFSTTSTPASDLELESLFPTGPVVQPPLSERSASTPPACSLMRRPRFRWSLLRHGRPQNSVLRHARPQRPPLRYARPRRPPLSNPVSGIFAGLATNAAGAGASRAIRQPMRVYERRTAPPSTPTPPAVPSSPEPSAVSPVYHPPILHRDPLHVHPMVTRQAAGVLRPRVLSAAATEPRISPVPSSIRDALTDPHWRRAMEEEYTALVSRPSGCNVVTGKWIWTHKRRVDGTLDRYKARWVLRGFTQRPGVDYDETFSPVVKPATVRTVLSLALSRSWPVHQLDVKNTFLHGTLTETVYCSQPAGFVDPARPEMVCRLNKSLYGLKQASRAWYFRFATFLVTLGFTKAKSDTSLFVYRHGDETAYLLRYVDDIVLTASSQPLLQQIITSLQQEFAMKDLGVLHHFLGVTVEPRPSGLLLHQRQYTLDILERAGMTNCNPCSTPVDTQAKLSEDVGTPGADPTAYRSLAGALQYLTFTRPDYAVQQVCLHMHDPREPHLTALKRLLRYLRGTVDYGLLLYRSSSAELVVYTDADWARCPDTCRSTSGYAVFLGGNLVSWSSKRQPVVSHSSAKAEYRAVANGMAEASWLRQLLAELHSPLAKSTLVYYDNVSAMYLSTNPVQHQQTKHVEIDLHFVRDRVAIGDVRVLHVPTTSQFVDIFTEGLPFSTFSEFRSSLNISRG</sequence>
<dbReference type="GO" id="GO:0003676">
    <property type="term" value="F:nucleic acid binding"/>
    <property type="evidence" value="ECO:0007669"/>
    <property type="project" value="InterPro"/>
</dbReference>
<dbReference type="GO" id="GO:0015074">
    <property type="term" value="P:DNA integration"/>
    <property type="evidence" value="ECO:0007669"/>
    <property type="project" value="InterPro"/>
</dbReference>
<feature type="compositionally biased region" description="Low complexity" evidence="2">
    <location>
        <begin position="102"/>
        <end position="130"/>
    </location>
</feature>
<dbReference type="CDD" id="cd09272">
    <property type="entry name" value="RNase_HI_RT_Ty1"/>
    <property type="match status" value="1"/>
</dbReference>
<dbReference type="SUPFAM" id="SSF53098">
    <property type="entry name" value="Ribonuclease H-like"/>
    <property type="match status" value="1"/>
</dbReference>
<dbReference type="PROSITE" id="PS50994">
    <property type="entry name" value="INTEGRASE"/>
    <property type="match status" value="1"/>
</dbReference>
<keyword evidence="5" id="KW-1185">Reference proteome</keyword>
<dbReference type="InterPro" id="IPR013103">
    <property type="entry name" value="RVT_2"/>
</dbReference>
<feature type="region of interest" description="Disordered" evidence="2">
    <location>
        <begin position="809"/>
        <end position="829"/>
    </location>
</feature>
<feature type="region of interest" description="Disordered" evidence="2">
    <location>
        <begin position="1"/>
        <end position="50"/>
    </location>
</feature>
<proteinExistence type="predicted"/>
<feature type="compositionally biased region" description="Pro residues" evidence="2">
    <location>
        <begin position="813"/>
        <end position="825"/>
    </location>
</feature>
<keyword evidence="1" id="KW-0645">Protease</keyword>
<dbReference type="SUPFAM" id="SSF56672">
    <property type="entry name" value="DNA/RNA polymerases"/>
    <property type="match status" value="1"/>
</dbReference>
<dbReference type="PANTHER" id="PTHR11439:SF524">
    <property type="entry name" value="RNA-DIRECTED DNA POLYMERASE, PROTEIN KINASE RLK-PELLE-DLSV FAMILY"/>
    <property type="match status" value="1"/>
</dbReference>
<evidence type="ECO:0000313" key="4">
    <source>
        <dbReference type="EMBL" id="WVZ64137.1"/>
    </source>
</evidence>
<accession>A0AAQ3WJQ1</accession>
<dbReference type="EMBL" id="CP144747">
    <property type="protein sequence ID" value="WVZ64137.1"/>
    <property type="molecule type" value="Genomic_DNA"/>
</dbReference>
<organism evidence="4 5">
    <name type="scientific">Paspalum notatum var. saurae</name>
    <dbReference type="NCBI Taxonomy" id="547442"/>
    <lineage>
        <taxon>Eukaryota</taxon>
        <taxon>Viridiplantae</taxon>
        <taxon>Streptophyta</taxon>
        <taxon>Embryophyta</taxon>
        <taxon>Tracheophyta</taxon>
        <taxon>Spermatophyta</taxon>
        <taxon>Magnoliopsida</taxon>
        <taxon>Liliopsida</taxon>
        <taxon>Poales</taxon>
        <taxon>Poaceae</taxon>
        <taxon>PACMAD clade</taxon>
        <taxon>Panicoideae</taxon>
        <taxon>Andropogonodae</taxon>
        <taxon>Paspaleae</taxon>
        <taxon>Paspalinae</taxon>
        <taxon>Paspalum</taxon>
    </lineage>
</organism>
<dbReference type="InterPro" id="IPR043502">
    <property type="entry name" value="DNA/RNA_pol_sf"/>
</dbReference>
<dbReference type="Proteomes" id="UP001341281">
    <property type="component" value="Chromosome 03"/>
</dbReference>
<dbReference type="InterPro" id="IPR025724">
    <property type="entry name" value="GAG-pre-integrase_dom"/>
</dbReference>
<protein>
    <recommendedName>
        <fullName evidence="3">Integrase catalytic domain-containing protein</fullName>
    </recommendedName>
</protein>
<dbReference type="InterPro" id="IPR054722">
    <property type="entry name" value="PolX-like_BBD"/>
</dbReference>
<dbReference type="Pfam" id="PF07727">
    <property type="entry name" value="RVT_2"/>
    <property type="match status" value="1"/>
</dbReference>
<keyword evidence="1" id="KW-0064">Aspartyl protease</keyword>
<dbReference type="Pfam" id="PF13976">
    <property type="entry name" value="gag_pre-integrs"/>
    <property type="match status" value="1"/>
</dbReference>
<evidence type="ECO:0000256" key="1">
    <source>
        <dbReference type="ARBA" id="ARBA00022750"/>
    </source>
</evidence>